<dbReference type="InterPro" id="IPR011989">
    <property type="entry name" value="ARM-like"/>
</dbReference>
<dbReference type="STRING" id="37360.A0A0G4IX32"/>
<dbReference type="GO" id="GO:0008270">
    <property type="term" value="F:zinc ion binding"/>
    <property type="evidence" value="ECO:0007669"/>
    <property type="project" value="UniProtKB-KW"/>
</dbReference>
<evidence type="ECO:0000259" key="5">
    <source>
        <dbReference type="PROSITE" id="PS50053"/>
    </source>
</evidence>
<reference evidence="6 7" key="1">
    <citation type="submission" date="2015-02" db="EMBL/GenBank/DDBJ databases">
        <authorList>
            <person name="Chooi Y.-H."/>
        </authorList>
    </citation>
    <scope>NUCLEOTIDE SEQUENCE [LARGE SCALE GENOMIC DNA]</scope>
    <source>
        <strain evidence="6">E3</strain>
    </source>
</reference>
<keyword evidence="3" id="KW-0862">Zinc</keyword>
<keyword evidence="1" id="KW-0479">Metal-binding</keyword>
<keyword evidence="7" id="KW-1185">Reference proteome</keyword>
<organism evidence="6 7">
    <name type="scientific">Plasmodiophora brassicae</name>
    <name type="common">Clubroot disease agent</name>
    <dbReference type="NCBI Taxonomy" id="37360"/>
    <lineage>
        <taxon>Eukaryota</taxon>
        <taxon>Sar</taxon>
        <taxon>Rhizaria</taxon>
        <taxon>Endomyxa</taxon>
        <taxon>Phytomyxea</taxon>
        <taxon>Plasmodiophorida</taxon>
        <taxon>Plasmodiophoridae</taxon>
        <taxon>Plasmodiophora</taxon>
    </lineage>
</organism>
<dbReference type="OrthoDB" id="336240at2759"/>
<dbReference type="SUPFAM" id="SSF46934">
    <property type="entry name" value="UBA-like"/>
    <property type="match status" value="1"/>
</dbReference>
<keyword evidence="2" id="KW-0863">Zinc-finger</keyword>
<dbReference type="PROSITE" id="PS50053">
    <property type="entry name" value="UBIQUITIN_2"/>
    <property type="match status" value="1"/>
</dbReference>
<evidence type="ECO:0000256" key="2">
    <source>
        <dbReference type="ARBA" id="ARBA00022771"/>
    </source>
</evidence>
<dbReference type="EMBL" id="CDSF01000095">
    <property type="protein sequence ID" value="CEO99913.1"/>
    <property type="molecule type" value="Genomic_DNA"/>
</dbReference>
<dbReference type="AlphaFoldDB" id="A0A0G4IX32"/>
<dbReference type="PANTHER" id="PTHR46738">
    <property type="entry name" value="UBIQUITIN-ASSOCIATED DOMAIN-CONTAINING PROTEIN 1"/>
    <property type="match status" value="1"/>
</dbReference>
<evidence type="ECO:0000256" key="3">
    <source>
        <dbReference type="ARBA" id="ARBA00022833"/>
    </source>
</evidence>
<dbReference type="InterPro" id="IPR015940">
    <property type="entry name" value="UBA"/>
</dbReference>
<dbReference type="CDD" id="cd19671">
    <property type="entry name" value="UBR-box_UBR4_5_6_7"/>
    <property type="match status" value="1"/>
</dbReference>
<dbReference type="Gene3D" id="1.10.8.10">
    <property type="entry name" value="DNA helicase RuvA subunit, C-terminal domain"/>
    <property type="match status" value="1"/>
</dbReference>
<dbReference type="PROSITE" id="PS50030">
    <property type="entry name" value="UBA"/>
    <property type="match status" value="1"/>
</dbReference>
<accession>A0A0G4IX32</accession>
<dbReference type="Gene3D" id="1.25.10.10">
    <property type="entry name" value="Leucine-rich Repeat Variant"/>
    <property type="match status" value="1"/>
</dbReference>
<protein>
    <recommendedName>
        <fullName evidence="8">UBA domain-containing protein</fullName>
    </recommendedName>
</protein>
<dbReference type="InterPro" id="IPR000626">
    <property type="entry name" value="Ubiquitin-like_dom"/>
</dbReference>
<dbReference type="GO" id="GO:0000151">
    <property type="term" value="C:ubiquitin ligase complex"/>
    <property type="evidence" value="ECO:0007669"/>
    <property type="project" value="TreeGrafter"/>
</dbReference>
<dbReference type="Pfam" id="PF22562">
    <property type="entry name" value="UBA_7"/>
    <property type="match status" value="1"/>
</dbReference>
<feature type="domain" description="Ubiquitin-like" evidence="5">
    <location>
        <begin position="3"/>
        <end position="74"/>
    </location>
</feature>
<evidence type="ECO:0000259" key="4">
    <source>
        <dbReference type="PROSITE" id="PS50030"/>
    </source>
</evidence>
<dbReference type="CDD" id="cd17039">
    <property type="entry name" value="Ubl_ubiquitin_like"/>
    <property type="match status" value="1"/>
</dbReference>
<dbReference type="SUPFAM" id="SSF54236">
    <property type="entry name" value="Ubiquitin-like"/>
    <property type="match status" value="1"/>
</dbReference>
<evidence type="ECO:0008006" key="8">
    <source>
        <dbReference type="Google" id="ProtNLM"/>
    </source>
</evidence>
<dbReference type="Proteomes" id="UP000039324">
    <property type="component" value="Unassembled WGS sequence"/>
</dbReference>
<evidence type="ECO:0000313" key="6">
    <source>
        <dbReference type="EMBL" id="CEO99913.1"/>
    </source>
</evidence>
<proteinExistence type="predicted"/>
<evidence type="ECO:0000256" key="1">
    <source>
        <dbReference type="ARBA" id="ARBA00022723"/>
    </source>
</evidence>
<dbReference type="SMART" id="SM00165">
    <property type="entry name" value="UBA"/>
    <property type="match status" value="1"/>
</dbReference>
<dbReference type="InterPro" id="IPR003126">
    <property type="entry name" value="Znf_UBR"/>
</dbReference>
<dbReference type="Pfam" id="PF02207">
    <property type="entry name" value="zf-UBR"/>
    <property type="match status" value="1"/>
</dbReference>
<dbReference type="InterPro" id="IPR052476">
    <property type="entry name" value="UBAC1"/>
</dbReference>
<dbReference type="InterPro" id="IPR009060">
    <property type="entry name" value="UBA-like_sf"/>
</dbReference>
<name>A0A0G4IX32_PLABS</name>
<feature type="domain" description="UBA" evidence="4">
    <location>
        <begin position="130"/>
        <end position="170"/>
    </location>
</feature>
<dbReference type="InterPro" id="IPR029071">
    <property type="entry name" value="Ubiquitin-like_domsf"/>
</dbReference>
<sequence length="540" mass="58656">MAVDCVVRVVQPDRQRQLLSLSGCATARQLRQRIALRLGVAPELVAVVRSGSLLDDDAALASFPSDASANVHVVAFVIDPERRTRAAEAVRIEPSLETTPLQRASGLALEESNGYVEIPFHEAIALLHGSVTAAAREPLVAMGFPESRVVKALLLNNRDTQAAMEWLLDHEDDPDIDTPLTPPQITQLVGILFNSPRAGGRRPDRLAMAIAHAVRARIFEGRGVCLSCAAVCHEGHDLSEVVTSDAFYCDCGIVDTLSAAPRSGSASPRAESREQNIFSARQPFIVVDASMLQDVISTIRLARPFLDRLSPDQMDVLVDLATRISAPDSSAEISDVEFAVLTLLLDVMVIAPAHVIGLFASVIRHRSGTERILSSPLASSLIPRITSICIETQSEAVTQIGLAFAINLTACAIKHNFAQSFALSSFSHMMGICKPLICEGDGLDSFFAIELMGNYALMAPRMGDADKRTLLRELLNACFMRTTQDALMIKLLVAFGTMLELCPGIYRSLRPPPSDDLFSVLLSRWHNLIPIIIRLRQLVG</sequence>
<dbReference type="PANTHER" id="PTHR46738:SF1">
    <property type="entry name" value="UBIQUITIN-ASSOCIATED DOMAIN-CONTAINING PROTEIN 1"/>
    <property type="match status" value="1"/>
</dbReference>
<evidence type="ECO:0000313" key="7">
    <source>
        <dbReference type="Proteomes" id="UP000039324"/>
    </source>
</evidence>
<gene>
    <name evidence="6" type="ORF">PBRA_007647</name>
</gene>